<keyword evidence="3 4" id="KW-0408">Iron</keyword>
<dbReference type="InterPro" id="IPR036909">
    <property type="entry name" value="Cyt_c-like_dom_sf"/>
</dbReference>
<accession>A0A1L9AY27</accession>
<keyword evidence="2 4" id="KW-0479">Metal-binding</keyword>
<reference evidence="7 8" key="2">
    <citation type="submission" date="2016-12" db="EMBL/GenBank/DDBJ databases">
        <title>Draft Genome Sequence of Cystobacter ferrugineus Strain Cbfe23.</title>
        <authorList>
            <person name="Akbar S."/>
            <person name="Dowd S.E."/>
            <person name="Stevens D.C."/>
        </authorList>
    </citation>
    <scope>NUCLEOTIDE SEQUENCE [LARGE SCALE GENOMIC DNA]</scope>
    <source>
        <strain evidence="7 8">Cbfe23</strain>
    </source>
</reference>
<organism evidence="7 8">
    <name type="scientific">Cystobacter ferrugineus</name>
    <dbReference type="NCBI Taxonomy" id="83449"/>
    <lineage>
        <taxon>Bacteria</taxon>
        <taxon>Pseudomonadati</taxon>
        <taxon>Myxococcota</taxon>
        <taxon>Myxococcia</taxon>
        <taxon>Myxococcales</taxon>
        <taxon>Cystobacterineae</taxon>
        <taxon>Archangiaceae</taxon>
        <taxon>Cystobacter</taxon>
    </lineage>
</organism>
<evidence type="ECO:0000259" key="6">
    <source>
        <dbReference type="PROSITE" id="PS51007"/>
    </source>
</evidence>
<evidence type="ECO:0000256" key="3">
    <source>
        <dbReference type="ARBA" id="ARBA00023004"/>
    </source>
</evidence>
<evidence type="ECO:0000256" key="2">
    <source>
        <dbReference type="ARBA" id="ARBA00022723"/>
    </source>
</evidence>
<dbReference type="InterPro" id="IPR051395">
    <property type="entry name" value="Cytochrome_c_Peroxidase/MauG"/>
</dbReference>
<dbReference type="GO" id="GO:0020037">
    <property type="term" value="F:heme binding"/>
    <property type="evidence" value="ECO:0007669"/>
    <property type="project" value="InterPro"/>
</dbReference>
<reference evidence="8" key="1">
    <citation type="submission" date="2016-11" db="EMBL/GenBank/DDBJ databases">
        <authorList>
            <person name="Shukria A."/>
            <person name="Stevens D.C."/>
        </authorList>
    </citation>
    <scope>NUCLEOTIDE SEQUENCE [LARGE SCALE GENOMIC DNA]</scope>
    <source>
        <strain evidence="8">Cbfe23</strain>
    </source>
</reference>
<dbReference type="InterPro" id="IPR009056">
    <property type="entry name" value="Cyt_c-like_dom"/>
</dbReference>
<dbReference type="EMBL" id="MPIN01000017">
    <property type="protein sequence ID" value="OJH34823.1"/>
    <property type="molecule type" value="Genomic_DNA"/>
</dbReference>
<feature type="region of interest" description="Disordered" evidence="5">
    <location>
        <begin position="270"/>
        <end position="289"/>
    </location>
</feature>
<dbReference type="Gene3D" id="1.10.760.10">
    <property type="entry name" value="Cytochrome c-like domain"/>
    <property type="match status" value="1"/>
</dbReference>
<evidence type="ECO:0000256" key="4">
    <source>
        <dbReference type="PROSITE-ProRule" id="PRU00433"/>
    </source>
</evidence>
<dbReference type="InterPro" id="IPR010538">
    <property type="entry name" value="DHOR"/>
</dbReference>
<dbReference type="STRING" id="83449.BON30_41680"/>
<dbReference type="OrthoDB" id="9805202at2"/>
<dbReference type="Pfam" id="PF06537">
    <property type="entry name" value="DHOR"/>
    <property type="match status" value="2"/>
</dbReference>
<dbReference type="GO" id="GO:0004130">
    <property type="term" value="F:cytochrome-c peroxidase activity"/>
    <property type="evidence" value="ECO:0007669"/>
    <property type="project" value="TreeGrafter"/>
</dbReference>
<keyword evidence="8" id="KW-1185">Reference proteome</keyword>
<dbReference type="PROSITE" id="PS51007">
    <property type="entry name" value="CYTC"/>
    <property type="match status" value="1"/>
</dbReference>
<protein>
    <submittedName>
        <fullName evidence="7">Thiol oxidoreductase</fullName>
    </submittedName>
</protein>
<feature type="domain" description="Cytochrome c" evidence="6">
    <location>
        <begin position="541"/>
        <end position="676"/>
    </location>
</feature>
<name>A0A1L9AY27_9BACT</name>
<keyword evidence="1 4" id="KW-0349">Heme</keyword>
<comment type="caution">
    <text evidence="7">The sequence shown here is derived from an EMBL/GenBank/DDBJ whole genome shotgun (WGS) entry which is preliminary data.</text>
</comment>
<evidence type="ECO:0000313" key="7">
    <source>
        <dbReference type="EMBL" id="OJH34823.1"/>
    </source>
</evidence>
<dbReference type="AlphaFoldDB" id="A0A1L9AY27"/>
<dbReference type="GO" id="GO:0009055">
    <property type="term" value="F:electron transfer activity"/>
    <property type="evidence" value="ECO:0007669"/>
    <property type="project" value="InterPro"/>
</dbReference>
<evidence type="ECO:0000256" key="5">
    <source>
        <dbReference type="SAM" id="MobiDB-lite"/>
    </source>
</evidence>
<proteinExistence type="predicted"/>
<dbReference type="GO" id="GO:0046872">
    <property type="term" value="F:metal ion binding"/>
    <property type="evidence" value="ECO:0007669"/>
    <property type="project" value="UniProtKB-KW"/>
</dbReference>
<sequence>MIPPGTGVTAAYSPLYEPGTEVVEQLQYTEPDGTLVTFMGARPTERHARERGEAWDAPDTGPGRYFTFPTFYFQNRTFGLEIRDEVPAGRQKISVYLHVNDGTFRGTTFSLFRNINNPNVRDFGWSLNYGFNNPLEGNQPICHAGTRDCMMSFTSNWRTSPHSKLKIGDKIELAPAPRLLSPALDGGGERYYSFEQLYVVGKGMRPWYGIAPNLDSEPLPDETLLGGQASVSYNYSEEPHRVFQQMANNIGIKNTKSFVQGRRLFHTSFADGTHSEHPNSNPVFTEHKGQLGPRYNQARCIECHTANGRSAAPAVGARLATLSVLTGAAGAGDTVLPDPTYGWNVQQVPGSASGPSYGVSVASFQKTVRTLADGEQVELVKPVYSFSGPVPSLYSVRQAPQVIGMGLLEAVAEPTILALADPDDANGDGVRGVPHWVNNPETGKVHLGRFGWKATKASVRHQVGDALVKDMGVTSPVFPSVSCQKGSPDCRSTTAATSVSETELQRMSDYLSLIGVPAQRSLRSGYPEGIRVSPEHDVNPPLIQRGSAVFAEARCTSCHTAQLTTSNTHPFAELRDQTIRPYTDLLLHDMGPELADTLTEGQAAPSMWRTQPLWGLGSLKFVQGGAQNVRYLHDGRARTLTEAIMWHGGEAAGSRDRFAALPKADRDALFAFLESL</sequence>
<evidence type="ECO:0000256" key="1">
    <source>
        <dbReference type="ARBA" id="ARBA00022617"/>
    </source>
</evidence>
<dbReference type="PANTHER" id="PTHR30600">
    <property type="entry name" value="CYTOCHROME C PEROXIDASE-RELATED"/>
    <property type="match status" value="1"/>
</dbReference>
<dbReference type="Proteomes" id="UP000182229">
    <property type="component" value="Unassembled WGS sequence"/>
</dbReference>
<dbReference type="PANTHER" id="PTHR30600:SF4">
    <property type="entry name" value="CYTOCHROME C DOMAIN-CONTAINING PROTEIN"/>
    <property type="match status" value="1"/>
</dbReference>
<evidence type="ECO:0000313" key="8">
    <source>
        <dbReference type="Proteomes" id="UP000182229"/>
    </source>
</evidence>
<gene>
    <name evidence="7" type="ORF">BON30_41680</name>
</gene>
<dbReference type="SUPFAM" id="SSF46626">
    <property type="entry name" value="Cytochrome c"/>
    <property type="match status" value="1"/>
</dbReference>